<dbReference type="InterPro" id="IPR054723">
    <property type="entry name" value="Ams1-like_N"/>
</dbReference>
<sequence length="144" mass="16972">MPGTCTFSCTMDHIVLKHKRTTLERADKFISDTYFTDVNLRSRLYGPPVPVECVSYYSAPDRISYKEAQNGDYKPFKLGMSFGPTWSTHWFRLDIEIPDSWEGEEVHLLWNSHSEALVWIRWSTMSDFFNESFFYLKMTTTEDI</sequence>
<comment type="caution">
    <text evidence="2">The sequence shown here is derived from an EMBL/GenBank/DDBJ whole genome shotgun (WGS) entry which is preliminary data.</text>
</comment>
<gene>
    <name evidence="2" type="ORF">KUTeg_006999</name>
</gene>
<keyword evidence="3" id="KW-1185">Reference proteome</keyword>
<feature type="domain" description="Alpha-mannosidase Ams1-like N-terminal" evidence="1">
    <location>
        <begin position="50"/>
        <end position="120"/>
    </location>
</feature>
<reference evidence="2 3" key="1">
    <citation type="submission" date="2022-12" db="EMBL/GenBank/DDBJ databases">
        <title>Chromosome-level genome of Tegillarca granosa.</title>
        <authorList>
            <person name="Kim J."/>
        </authorList>
    </citation>
    <scope>NUCLEOTIDE SEQUENCE [LARGE SCALE GENOMIC DNA]</scope>
    <source>
        <strain evidence="2">Teg-2019</strain>
        <tissue evidence="2">Adductor muscle</tissue>
    </source>
</reference>
<accession>A0ABQ9FBZ0</accession>
<evidence type="ECO:0000313" key="3">
    <source>
        <dbReference type="Proteomes" id="UP001217089"/>
    </source>
</evidence>
<dbReference type="PANTHER" id="PTHR46017">
    <property type="entry name" value="ALPHA-MANNOSIDASE 2C1"/>
    <property type="match status" value="1"/>
</dbReference>
<name>A0ABQ9FBZ0_TEGGR</name>
<dbReference type="EMBL" id="JARBDR010000337">
    <property type="protein sequence ID" value="KAJ8314849.1"/>
    <property type="molecule type" value="Genomic_DNA"/>
</dbReference>
<organism evidence="2 3">
    <name type="scientific">Tegillarca granosa</name>
    <name type="common">Malaysian cockle</name>
    <name type="synonym">Anadara granosa</name>
    <dbReference type="NCBI Taxonomy" id="220873"/>
    <lineage>
        <taxon>Eukaryota</taxon>
        <taxon>Metazoa</taxon>
        <taxon>Spiralia</taxon>
        <taxon>Lophotrochozoa</taxon>
        <taxon>Mollusca</taxon>
        <taxon>Bivalvia</taxon>
        <taxon>Autobranchia</taxon>
        <taxon>Pteriomorphia</taxon>
        <taxon>Arcoida</taxon>
        <taxon>Arcoidea</taxon>
        <taxon>Arcidae</taxon>
        <taxon>Tegillarca</taxon>
    </lineage>
</organism>
<evidence type="ECO:0000259" key="1">
    <source>
        <dbReference type="Pfam" id="PF22907"/>
    </source>
</evidence>
<dbReference type="PANTHER" id="PTHR46017:SF1">
    <property type="entry name" value="ALPHA-MANNOSIDASE 2C1"/>
    <property type="match status" value="1"/>
</dbReference>
<protein>
    <recommendedName>
        <fullName evidence="1">Alpha-mannosidase Ams1-like N-terminal domain-containing protein</fullName>
    </recommendedName>
</protein>
<dbReference type="Proteomes" id="UP001217089">
    <property type="component" value="Unassembled WGS sequence"/>
</dbReference>
<proteinExistence type="predicted"/>
<evidence type="ECO:0000313" key="2">
    <source>
        <dbReference type="EMBL" id="KAJ8314849.1"/>
    </source>
</evidence>
<dbReference type="Pfam" id="PF22907">
    <property type="entry name" value="Ams1-like_1st"/>
    <property type="match status" value="1"/>
</dbReference>